<evidence type="ECO:0000313" key="2">
    <source>
        <dbReference type="Proteomes" id="UP000282076"/>
    </source>
</evidence>
<gene>
    <name evidence="1" type="ORF">D7Z26_16275</name>
</gene>
<sequence>MYCVCREHVELAIDKFVDEYEDAPDLVNLQTTTFSAWHPPEHCEWCGNKVEILVV</sequence>
<keyword evidence="2" id="KW-1185">Reference proteome</keyword>
<dbReference type="InterPro" id="IPR025626">
    <property type="entry name" value="YyzF"/>
</dbReference>
<dbReference type="AlphaFoldDB" id="A0A494XKV6"/>
<name>A0A494XKV6_9BACL</name>
<organism evidence="1 2">
    <name type="scientific">Cohnella endophytica</name>
    <dbReference type="NCBI Taxonomy" id="2419778"/>
    <lineage>
        <taxon>Bacteria</taxon>
        <taxon>Bacillati</taxon>
        <taxon>Bacillota</taxon>
        <taxon>Bacilli</taxon>
        <taxon>Bacillales</taxon>
        <taxon>Paenibacillaceae</taxon>
        <taxon>Cohnella</taxon>
    </lineage>
</organism>
<dbReference type="Proteomes" id="UP000282076">
    <property type="component" value="Unassembled WGS sequence"/>
</dbReference>
<dbReference type="RefSeq" id="WP_120978053.1">
    <property type="nucleotide sequence ID" value="NZ_RBZM01000007.1"/>
</dbReference>
<evidence type="ECO:0000313" key="1">
    <source>
        <dbReference type="EMBL" id="RKP51355.1"/>
    </source>
</evidence>
<dbReference type="OrthoDB" id="1652387at2"/>
<protein>
    <submittedName>
        <fullName evidence="1">CxxH/CxxC protein</fullName>
    </submittedName>
</protein>
<dbReference type="EMBL" id="RBZM01000007">
    <property type="protein sequence ID" value="RKP51355.1"/>
    <property type="molecule type" value="Genomic_DNA"/>
</dbReference>
<comment type="caution">
    <text evidence="1">The sequence shown here is derived from an EMBL/GenBank/DDBJ whole genome shotgun (WGS) entry which is preliminary data.</text>
</comment>
<proteinExistence type="predicted"/>
<accession>A0A494XKV6</accession>
<dbReference type="Pfam" id="PF14116">
    <property type="entry name" value="YyzF"/>
    <property type="match status" value="1"/>
</dbReference>
<dbReference type="NCBIfam" id="TIGR04129">
    <property type="entry name" value="CxxH_BA5709"/>
    <property type="match status" value="1"/>
</dbReference>
<reference evidence="1 2" key="1">
    <citation type="submission" date="2018-10" db="EMBL/GenBank/DDBJ databases">
        <title>Cohnella sp. M2MS4P-1, whole genome shotgun sequence.</title>
        <authorList>
            <person name="Tuo L."/>
        </authorList>
    </citation>
    <scope>NUCLEOTIDE SEQUENCE [LARGE SCALE GENOMIC DNA]</scope>
    <source>
        <strain evidence="1 2">M2MS4P-1</strain>
    </source>
</reference>